<keyword evidence="2" id="KW-1185">Reference proteome</keyword>
<dbReference type="OrthoDB" id="538223at2759"/>
<reference evidence="1" key="1">
    <citation type="submission" date="2020-11" db="EMBL/GenBank/DDBJ databases">
        <authorList>
            <person name="Tran Van P."/>
        </authorList>
    </citation>
    <scope>NUCLEOTIDE SEQUENCE</scope>
</reference>
<dbReference type="GO" id="GO:0005814">
    <property type="term" value="C:centriole"/>
    <property type="evidence" value="ECO:0007669"/>
    <property type="project" value="TreeGrafter"/>
</dbReference>
<dbReference type="Proteomes" id="UP000678499">
    <property type="component" value="Unassembled WGS sequence"/>
</dbReference>
<dbReference type="GO" id="GO:0036064">
    <property type="term" value="C:ciliary basal body"/>
    <property type="evidence" value="ECO:0007669"/>
    <property type="project" value="InterPro"/>
</dbReference>
<dbReference type="PANTHER" id="PTHR14881:SF4">
    <property type="entry name" value="LISH DOMAIN-CONTAINING PROTEIN ARMC9"/>
    <property type="match status" value="1"/>
</dbReference>
<name>A0A7R9C2A9_9CRUS</name>
<dbReference type="InterPro" id="IPR040369">
    <property type="entry name" value="ARMC9"/>
</dbReference>
<accession>A0A7R9C2A9</accession>
<dbReference type="EMBL" id="OA892235">
    <property type="protein sequence ID" value="CAD7284861.1"/>
    <property type="molecule type" value="Genomic_DNA"/>
</dbReference>
<dbReference type="EMBL" id="CAJPEX010010198">
    <property type="protein sequence ID" value="CAG0925013.1"/>
    <property type="molecule type" value="Genomic_DNA"/>
</dbReference>
<dbReference type="GO" id="GO:0097542">
    <property type="term" value="C:ciliary tip"/>
    <property type="evidence" value="ECO:0007669"/>
    <property type="project" value="TreeGrafter"/>
</dbReference>
<dbReference type="AlphaFoldDB" id="A0A7R9C2A9"/>
<organism evidence="1">
    <name type="scientific">Notodromas monacha</name>
    <dbReference type="NCBI Taxonomy" id="399045"/>
    <lineage>
        <taxon>Eukaryota</taxon>
        <taxon>Metazoa</taxon>
        <taxon>Ecdysozoa</taxon>
        <taxon>Arthropoda</taxon>
        <taxon>Crustacea</taxon>
        <taxon>Oligostraca</taxon>
        <taxon>Ostracoda</taxon>
        <taxon>Podocopa</taxon>
        <taxon>Podocopida</taxon>
        <taxon>Cypridocopina</taxon>
        <taxon>Cypridoidea</taxon>
        <taxon>Cyprididae</taxon>
        <taxon>Notodromas</taxon>
    </lineage>
</organism>
<gene>
    <name evidence="1" type="ORF">NMOB1V02_LOCUS12465</name>
</gene>
<sequence>TESNPVKIIFDAVMNGIRPFPAEDTDLAERRASSHKLTFNYELLKEKLVNESPMNRALLLQAIRWCITKDTCAWSREQHICDLVEKDFLSLLSPVSERSAVFDFGFLQVPVFLEQSQLRILCTLASFPVGGVYLSSVDSLVALLAEKLASYKLTSRDDGVMRDLLIATCHKLSIW</sequence>
<protein>
    <submittedName>
        <fullName evidence="1">Uncharacterized protein</fullName>
    </submittedName>
</protein>
<evidence type="ECO:0000313" key="2">
    <source>
        <dbReference type="Proteomes" id="UP000678499"/>
    </source>
</evidence>
<evidence type="ECO:0000313" key="1">
    <source>
        <dbReference type="EMBL" id="CAD7284861.1"/>
    </source>
</evidence>
<feature type="non-terminal residue" evidence="1">
    <location>
        <position position="1"/>
    </location>
</feature>
<dbReference type="PANTHER" id="PTHR14881">
    <property type="entry name" value="LISH DOMAIN-CONTAINING PROTEIN ARMC9"/>
    <property type="match status" value="1"/>
</dbReference>
<proteinExistence type="predicted"/>
<dbReference type="GO" id="GO:0060271">
    <property type="term" value="P:cilium assembly"/>
    <property type="evidence" value="ECO:0007669"/>
    <property type="project" value="InterPro"/>
</dbReference>